<organism evidence="2 3">
    <name type="scientific">Pedococcus cremeus</name>
    <dbReference type="NCBI Taxonomy" id="587636"/>
    <lineage>
        <taxon>Bacteria</taxon>
        <taxon>Bacillati</taxon>
        <taxon>Actinomycetota</taxon>
        <taxon>Actinomycetes</taxon>
        <taxon>Micrococcales</taxon>
        <taxon>Intrasporangiaceae</taxon>
        <taxon>Pedococcus</taxon>
    </lineage>
</organism>
<evidence type="ECO:0000313" key="2">
    <source>
        <dbReference type="EMBL" id="SES46898.1"/>
    </source>
</evidence>
<evidence type="ECO:0000256" key="1">
    <source>
        <dbReference type="SAM" id="MobiDB-lite"/>
    </source>
</evidence>
<name>A0A1H9XL30_9MICO</name>
<sequence length="38" mass="4151">MSDSLEHVARSTPPRAVPDGYRRGSFMPSCEATNPSRS</sequence>
<dbReference type="EMBL" id="FOHB01000009">
    <property type="protein sequence ID" value="SES46898.1"/>
    <property type="molecule type" value="Genomic_DNA"/>
</dbReference>
<dbReference type="AlphaFoldDB" id="A0A1H9XL30"/>
<reference evidence="3" key="1">
    <citation type="submission" date="2016-10" db="EMBL/GenBank/DDBJ databases">
        <authorList>
            <person name="Varghese N."/>
            <person name="Submissions S."/>
        </authorList>
    </citation>
    <scope>NUCLEOTIDE SEQUENCE [LARGE SCALE GENOMIC DNA]</scope>
    <source>
        <strain evidence="3">CGMCC 1.6963</strain>
    </source>
</reference>
<feature type="region of interest" description="Disordered" evidence="1">
    <location>
        <begin position="1"/>
        <end position="38"/>
    </location>
</feature>
<dbReference type="Proteomes" id="UP000199019">
    <property type="component" value="Unassembled WGS sequence"/>
</dbReference>
<proteinExistence type="predicted"/>
<protein>
    <submittedName>
        <fullName evidence="2">Uncharacterized protein</fullName>
    </submittedName>
</protein>
<accession>A0A1H9XL30</accession>
<keyword evidence="3" id="KW-1185">Reference proteome</keyword>
<evidence type="ECO:0000313" key="3">
    <source>
        <dbReference type="Proteomes" id="UP000199019"/>
    </source>
</evidence>
<gene>
    <name evidence="2" type="ORF">SAMN05216199_3967</name>
</gene>